<evidence type="ECO:0000259" key="1">
    <source>
        <dbReference type="Pfam" id="PF18765"/>
    </source>
</evidence>
<organism evidence="2">
    <name type="scientific">termite gut metagenome</name>
    <dbReference type="NCBI Taxonomy" id="433724"/>
    <lineage>
        <taxon>unclassified sequences</taxon>
        <taxon>metagenomes</taxon>
        <taxon>organismal metagenomes</taxon>
    </lineage>
</organism>
<feature type="domain" description="Polymerase beta nucleotidyltransferase" evidence="1">
    <location>
        <begin position="3"/>
        <end position="74"/>
    </location>
</feature>
<dbReference type="InterPro" id="IPR043519">
    <property type="entry name" value="NT_sf"/>
</dbReference>
<reference evidence="2" key="1">
    <citation type="submission" date="2019-03" db="EMBL/GenBank/DDBJ databases">
        <title>Single cell metagenomics reveals metabolic interactions within the superorganism composed of flagellate Streblomastix strix and complex community of Bacteroidetes bacteria on its surface.</title>
        <authorList>
            <person name="Treitli S.C."/>
            <person name="Kolisko M."/>
            <person name="Husnik F."/>
            <person name="Keeling P."/>
            <person name="Hampl V."/>
        </authorList>
    </citation>
    <scope>NUCLEOTIDE SEQUENCE</scope>
    <source>
        <strain evidence="2">STM</strain>
    </source>
</reference>
<dbReference type="InterPro" id="IPR041633">
    <property type="entry name" value="Polbeta"/>
</dbReference>
<dbReference type="Gene3D" id="3.30.460.10">
    <property type="entry name" value="Beta Polymerase, domain 2"/>
    <property type="match status" value="1"/>
</dbReference>
<dbReference type="SUPFAM" id="SSF81301">
    <property type="entry name" value="Nucleotidyltransferase"/>
    <property type="match status" value="1"/>
</dbReference>
<dbReference type="Pfam" id="PF18765">
    <property type="entry name" value="Polbeta"/>
    <property type="match status" value="1"/>
</dbReference>
<dbReference type="AlphaFoldDB" id="A0A5J4RNI4"/>
<accession>A0A5J4RNI4</accession>
<name>A0A5J4RNI4_9ZZZZ</name>
<sequence>MYLYLFGSLFRGEFDQYSDIDLLLIKDKKEHYLSIDLDKYSIYNEERIEDLWKEGNPFAWHLYFESRLIFSTDKSDFIRDLGVPNNYKNLKNDLNKFYKLYIDSLHSLKESTDSRDFDLSVIFLAMRNFASCYSLGSLYQYNFSRNSAITLQKDCLKIPIDCFSILERTRILSTRGIGNNVSEIEYECVLKELDNISNWFQLINNKTSNE</sequence>
<proteinExistence type="predicted"/>
<protein>
    <recommendedName>
        <fullName evidence="1">Polymerase beta nucleotidyltransferase domain-containing protein</fullName>
    </recommendedName>
</protein>
<dbReference type="EMBL" id="SNRY01000942">
    <property type="protein sequence ID" value="KAA6334965.1"/>
    <property type="molecule type" value="Genomic_DNA"/>
</dbReference>
<evidence type="ECO:0000313" key="2">
    <source>
        <dbReference type="EMBL" id="KAA6334965.1"/>
    </source>
</evidence>
<gene>
    <name evidence="2" type="ORF">EZS27_016773</name>
</gene>
<dbReference type="CDD" id="cd05403">
    <property type="entry name" value="NT_KNTase_like"/>
    <property type="match status" value="1"/>
</dbReference>
<comment type="caution">
    <text evidence="2">The sequence shown here is derived from an EMBL/GenBank/DDBJ whole genome shotgun (WGS) entry which is preliminary data.</text>
</comment>